<reference evidence="3" key="1">
    <citation type="journal article" date="2019" name="Int. J. Syst. Evol. Microbiol.">
        <title>The Global Catalogue of Microorganisms (GCM) 10K type strain sequencing project: providing services to taxonomists for standard genome sequencing and annotation.</title>
        <authorList>
            <consortium name="The Broad Institute Genomics Platform"/>
            <consortium name="The Broad Institute Genome Sequencing Center for Infectious Disease"/>
            <person name="Wu L."/>
            <person name="Ma J."/>
        </authorList>
    </citation>
    <scope>NUCLEOTIDE SEQUENCE [LARGE SCALE GENOMIC DNA]</scope>
    <source>
        <strain evidence="3">JCM 4542</strain>
    </source>
</reference>
<accession>A0ABP6GAP5</accession>
<proteinExistence type="predicted"/>
<sequence>MVPHSGNDRVGSSCGVSCYGTCREIPKSLQPQGLRAVRRPGLDEPYADTTGLTNLHALAFTASARPDRHARAVAHLPTSLTRPATVALMLRDPVTALRVLAPRRSHRGLPETPARTSPDHPRRRSERMREPGGTSTSKKPMRLVAGLLLLCPPPCTGRIRAAPSSHAAGALQEVDTVWSRITDVFRGRGSGGAHGNLWLYAPPVTPAGAQRLRVCRPEDGYDFARLEWRACAQCRLGLVSQIRVTAAYRGRRYATRMLLRAVHGCEEYTWSTTRQSAQGLRFFPVAGAAVGVEFSPRACQCDHMRSASALPGRERAEAAPR</sequence>
<dbReference type="EMBL" id="BAAASL010000015">
    <property type="protein sequence ID" value="GAA2720306.1"/>
    <property type="molecule type" value="Genomic_DNA"/>
</dbReference>
<name>A0ABP6GAP5_9ACTN</name>
<gene>
    <name evidence="2" type="ORF">GCM10010315_40390</name>
</gene>
<keyword evidence="3" id="KW-1185">Reference proteome</keyword>
<comment type="caution">
    <text evidence="2">The sequence shown here is derived from an EMBL/GenBank/DDBJ whole genome shotgun (WGS) entry which is preliminary data.</text>
</comment>
<organism evidence="2 3">
    <name type="scientific">Streptomyces luteosporeus</name>
    <dbReference type="NCBI Taxonomy" id="173856"/>
    <lineage>
        <taxon>Bacteria</taxon>
        <taxon>Bacillati</taxon>
        <taxon>Actinomycetota</taxon>
        <taxon>Actinomycetes</taxon>
        <taxon>Kitasatosporales</taxon>
        <taxon>Streptomycetaceae</taxon>
        <taxon>Streptomyces</taxon>
    </lineage>
</organism>
<evidence type="ECO:0008006" key="4">
    <source>
        <dbReference type="Google" id="ProtNLM"/>
    </source>
</evidence>
<evidence type="ECO:0000256" key="1">
    <source>
        <dbReference type="SAM" id="MobiDB-lite"/>
    </source>
</evidence>
<evidence type="ECO:0000313" key="2">
    <source>
        <dbReference type="EMBL" id="GAA2720306.1"/>
    </source>
</evidence>
<feature type="region of interest" description="Disordered" evidence="1">
    <location>
        <begin position="101"/>
        <end position="138"/>
    </location>
</feature>
<protein>
    <recommendedName>
        <fullName evidence="4">N-acetyltransferase domain-containing protein</fullName>
    </recommendedName>
</protein>
<dbReference type="Proteomes" id="UP001500886">
    <property type="component" value="Unassembled WGS sequence"/>
</dbReference>
<evidence type="ECO:0000313" key="3">
    <source>
        <dbReference type="Proteomes" id="UP001500886"/>
    </source>
</evidence>